<gene>
    <name evidence="1" type="ORF">ACFORJ_06235</name>
</gene>
<proteinExistence type="predicted"/>
<dbReference type="EMBL" id="JBHRZN010000002">
    <property type="protein sequence ID" value="MFC3849761.1"/>
    <property type="molecule type" value="Genomic_DNA"/>
</dbReference>
<evidence type="ECO:0000313" key="2">
    <source>
        <dbReference type="Proteomes" id="UP001595751"/>
    </source>
</evidence>
<dbReference type="RefSeq" id="WP_290288776.1">
    <property type="nucleotide sequence ID" value="NZ_CP047211.1"/>
</dbReference>
<name>A0ABV7ZNL9_9CORY</name>
<evidence type="ECO:0000313" key="1">
    <source>
        <dbReference type="EMBL" id="MFC3849761.1"/>
    </source>
</evidence>
<comment type="caution">
    <text evidence="1">The sequence shown here is derived from an EMBL/GenBank/DDBJ whole genome shotgun (WGS) entry which is preliminary data.</text>
</comment>
<reference evidence="2" key="1">
    <citation type="journal article" date="2019" name="Int. J. Syst. Evol. Microbiol.">
        <title>The Global Catalogue of Microorganisms (GCM) 10K type strain sequencing project: providing services to taxonomists for standard genome sequencing and annotation.</title>
        <authorList>
            <consortium name="The Broad Institute Genomics Platform"/>
            <consortium name="The Broad Institute Genome Sequencing Center for Infectious Disease"/>
            <person name="Wu L."/>
            <person name="Ma J."/>
        </authorList>
    </citation>
    <scope>NUCLEOTIDE SEQUENCE [LARGE SCALE GENOMIC DNA]</scope>
    <source>
        <strain evidence="2">CCUG 53252</strain>
    </source>
</reference>
<dbReference type="Proteomes" id="UP001595751">
    <property type="component" value="Unassembled WGS sequence"/>
</dbReference>
<protein>
    <submittedName>
        <fullName evidence="1">Uncharacterized protein</fullName>
    </submittedName>
</protein>
<accession>A0ABV7ZNL9</accession>
<organism evidence="1 2">
    <name type="scientific">Corynebacterium hansenii</name>
    <dbReference type="NCBI Taxonomy" id="394964"/>
    <lineage>
        <taxon>Bacteria</taxon>
        <taxon>Bacillati</taxon>
        <taxon>Actinomycetota</taxon>
        <taxon>Actinomycetes</taxon>
        <taxon>Mycobacteriales</taxon>
        <taxon>Corynebacteriaceae</taxon>
        <taxon>Corynebacterium</taxon>
    </lineage>
</organism>
<keyword evidence="2" id="KW-1185">Reference proteome</keyword>
<sequence length="99" mass="10984">MADLTARERAAIAGEINTALKWARNCPRDALETLLCPFPSGLDVTEYERFAPFAVVLGLLCEARGIPLSDVVKSADDYTSPEEVLVVNGRRYRLETEVR</sequence>